<feature type="repeat" description="TPR" evidence="10">
    <location>
        <begin position="432"/>
        <end position="465"/>
    </location>
</feature>
<protein>
    <recommendedName>
        <fullName evidence="14">Mitochondrial import receptor subunit TOM70</fullName>
    </recommendedName>
</protein>
<dbReference type="EMBL" id="JAWJWF010000001">
    <property type="protein sequence ID" value="KAK6640465.1"/>
    <property type="molecule type" value="Genomic_DNA"/>
</dbReference>
<gene>
    <name evidence="12" type="ORF">RUM44_012159</name>
</gene>
<keyword evidence="13" id="KW-1185">Reference proteome</keyword>
<evidence type="ECO:0000313" key="12">
    <source>
        <dbReference type="EMBL" id="KAK6640465.1"/>
    </source>
</evidence>
<feature type="repeat" description="TPR" evidence="10">
    <location>
        <begin position="81"/>
        <end position="114"/>
    </location>
</feature>
<dbReference type="Gene3D" id="1.25.40.10">
    <property type="entry name" value="Tetratricopeptide repeat domain"/>
    <property type="match status" value="2"/>
</dbReference>
<feature type="transmembrane region" description="Helical" evidence="11">
    <location>
        <begin position="15"/>
        <end position="34"/>
    </location>
</feature>
<keyword evidence="6 11" id="KW-1133">Transmembrane helix</keyword>
<dbReference type="Pfam" id="PF13181">
    <property type="entry name" value="TPR_8"/>
    <property type="match status" value="4"/>
</dbReference>
<sequence length="568" mass="63850">MAESGSSVSKYDMKWQVALAVGLPVAVGVGYWYFSRKGKKENMGALKGNSKNNVRGISIDGEKSVKNAREASVKKTPLELATELKEEGNKKFKNSKYEEAISSYNKAIELCPETETISLATFYQNKAAAYEQLQKYEDVKEACTKALSYNSKYTKALLRRAKACEHTKDLPQALEDVIAACILENFQSQSTLQSADHILKELGRQHAKEAMAKRVPIIPSNCFIKTYFMSFANDPLNTFLNKSDGDSSKGFLKAVDCFKKENYECIVAACTEEINFTEAEALYKNEALVLRGTFYHLMGENSAAMTDLDNVINNGEASPRLRANALIKRASIHMQLEDLQSCLNDFSGAVVVDEHNSDIYHHRSQINLILENIQQAVDDIKLSVSLNPKNPLTLVQQYFTEYRMAVVSKDNSAVFTMMKKLEQVLNDYPDCTECYALYAQVLMDQHEYQKADDIFQKAIRVDPKNAVLLVRRALLVLQSSADVEKGLKYIHQALELDNKCEFAYETLGTIEVQRGNLSKAIEMFDKAIALTKTELEMSHLFSLKDAAMAQKAVAEKMNMRLPRDVFNA</sequence>
<keyword evidence="5 10" id="KW-0802">TPR repeat</keyword>
<evidence type="ECO:0000313" key="13">
    <source>
        <dbReference type="Proteomes" id="UP001359485"/>
    </source>
</evidence>
<keyword evidence="3" id="KW-0677">Repeat</keyword>
<organism evidence="12 13">
    <name type="scientific">Polyplax serrata</name>
    <name type="common">Common mouse louse</name>
    <dbReference type="NCBI Taxonomy" id="468196"/>
    <lineage>
        <taxon>Eukaryota</taxon>
        <taxon>Metazoa</taxon>
        <taxon>Ecdysozoa</taxon>
        <taxon>Arthropoda</taxon>
        <taxon>Hexapoda</taxon>
        <taxon>Insecta</taxon>
        <taxon>Pterygota</taxon>
        <taxon>Neoptera</taxon>
        <taxon>Paraneoptera</taxon>
        <taxon>Psocodea</taxon>
        <taxon>Troctomorpha</taxon>
        <taxon>Phthiraptera</taxon>
        <taxon>Anoplura</taxon>
        <taxon>Polyplacidae</taxon>
        <taxon>Polyplax</taxon>
    </lineage>
</organism>
<dbReference type="SUPFAM" id="SSF48452">
    <property type="entry name" value="TPR-like"/>
    <property type="match status" value="1"/>
</dbReference>
<evidence type="ECO:0000256" key="2">
    <source>
        <dbReference type="ARBA" id="ARBA00022692"/>
    </source>
</evidence>
<evidence type="ECO:0000256" key="7">
    <source>
        <dbReference type="ARBA" id="ARBA00023128"/>
    </source>
</evidence>
<evidence type="ECO:0008006" key="14">
    <source>
        <dbReference type="Google" id="ProtNLM"/>
    </source>
</evidence>
<dbReference type="InterPro" id="IPR011990">
    <property type="entry name" value="TPR-like_helical_dom_sf"/>
</dbReference>
<comment type="similarity">
    <text evidence="9">Belongs to the Tom70 family.</text>
</comment>
<keyword evidence="4" id="KW-1000">Mitochondrion outer membrane</keyword>
<dbReference type="PANTHER" id="PTHR46208">
    <property type="entry name" value="MITOCHONDRIAL IMPORT RECEPTOR SUBUNIT TOM70"/>
    <property type="match status" value="1"/>
</dbReference>
<keyword evidence="2 11" id="KW-0812">Transmembrane</keyword>
<proteinExistence type="inferred from homology"/>
<evidence type="ECO:0000256" key="9">
    <source>
        <dbReference type="ARBA" id="ARBA00038030"/>
    </source>
</evidence>
<dbReference type="PROSITE" id="PS50005">
    <property type="entry name" value="TPR"/>
    <property type="match status" value="3"/>
</dbReference>
<name>A0ABR1BCN7_POLSC</name>
<evidence type="ECO:0000256" key="1">
    <source>
        <dbReference type="ARBA" id="ARBA00004572"/>
    </source>
</evidence>
<evidence type="ECO:0000256" key="5">
    <source>
        <dbReference type="ARBA" id="ARBA00022803"/>
    </source>
</evidence>
<keyword evidence="8 11" id="KW-0472">Membrane</keyword>
<evidence type="ECO:0000256" key="4">
    <source>
        <dbReference type="ARBA" id="ARBA00022787"/>
    </source>
</evidence>
<feature type="repeat" description="TPR" evidence="10">
    <location>
        <begin position="501"/>
        <end position="534"/>
    </location>
</feature>
<dbReference type="InterPro" id="IPR019734">
    <property type="entry name" value="TPR_rpt"/>
</dbReference>
<dbReference type="SMART" id="SM00028">
    <property type="entry name" value="TPR"/>
    <property type="match status" value="9"/>
</dbReference>
<dbReference type="PANTHER" id="PTHR46208:SF1">
    <property type="entry name" value="MITOCHONDRIAL IMPORT RECEPTOR SUBUNIT TOM70"/>
    <property type="match status" value="1"/>
</dbReference>
<evidence type="ECO:0000256" key="10">
    <source>
        <dbReference type="PROSITE-ProRule" id="PRU00339"/>
    </source>
</evidence>
<accession>A0ABR1BCN7</accession>
<comment type="caution">
    <text evidence="12">The sequence shown here is derived from an EMBL/GenBank/DDBJ whole genome shotgun (WGS) entry which is preliminary data.</text>
</comment>
<reference evidence="12 13" key="1">
    <citation type="submission" date="2023-09" db="EMBL/GenBank/DDBJ databases">
        <title>Genomes of two closely related lineages of the louse Polyplax serrata with different host specificities.</title>
        <authorList>
            <person name="Martinu J."/>
            <person name="Tarabai H."/>
            <person name="Stefka J."/>
            <person name="Hypsa V."/>
        </authorList>
    </citation>
    <scope>NUCLEOTIDE SEQUENCE [LARGE SCALE GENOMIC DNA]</scope>
    <source>
        <strain evidence="12">98ZLc_SE</strain>
    </source>
</reference>
<evidence type="ECO:0000256" key="3">
    <source>
        <dbReference type="ARBA" id="ARBA00022737"/>
    </source>
</evidence>
<evidence type="ECO:0000256" key="6">
    <source>
        <dbReference type="ARBA" id="ARBA00022989"/>
    </source>
</evidence>
<evidence type="ECO:0000256" key="8">
    <source>
        <dbReference type="ARBA" id="ARBA00023136"/>
    </source>
</evidence>
<comment type="subcellular location">
    <subcellularLocation>
        <location evidence="1">Mitochondrion outer membrane</location>
        <topology evidence="1">Single-pass membrane protein</topology>
    </subcellularLocation>
</comment>
<dbReference type="Proteomes" id="UP001359485">
    <property type="component" value="Unassembled WGS sequence"/>
</dbReference>
<keyword evidence="7" id="KW-0496">Mitochondrion</keyword>
<evidence type="ECO:0000256" key="11">
    <source>
        <dbReference type="SAM" id="Phobius"/>
    </source>
</evidence>